<comment type="caution">
    <text evidence="1">The sequence shown here is derived from an EMBL/GenBank/DDBJ whole genome shotgun (WGS) entry which is preliminary data.</text>
</comment>
<dbReference type="EMBL" id="VSRR010014451">
    <property type="protein sequence ID" value="MPC57037.1"/>
    <property type="molecule type" value="Genomic_DNA"/>
</dbReference>
<protein>
    <submittedName>
        <fullName evidence="1">Uncharacterized protein</fullName>
    </submittedName>
</protein>
<dbReference type="AlphaFoldDB" id="A0A5B7GIE3"/>
<reference evidence="1 2" key="1">
    <citation type="submission" date="2019-05" db="EMBL/GenBank/DDBJ databases">
        <title>Another draft genome of Portunus trituberculatus and its Hox gene families provides insights of decapod evolution.</title>
        <authorList>
            <person name="Jeong J.-H."/>
            <person name="Song I."/>
            <person name="Kim S."/>
            <person name="Choi T."/>
            <person name="Kim D."/>
            <person name="Ryu S."/>
            <person name="Kim W."/>
        </authorList>
    </citation>
    <scope>NUCLEOTIDE SEQUENCE [LARGE SCALE GENOMIC DNA]</scope>
    <source>
        <tissue evidence="1">Muscle</tissue>
    </source>
</reference>
<organism evidence="1 2">
    <name type="scientific">Portunus trituberculatus</name>
    <name type="common">Swimming crab</name>
    <name type="synonym">Neptunus trituberculatus</name>
    <dbReference type="NCBI Taxonomy" id="210409"/>
    <lineage>
        <taxon>Eukaryota</taxon>
        <taxon>Metazoa</taxon>
        <taxon>Ecdysozoa</taxon>
        <taxon>Arthropoda</taxon>
        <taxon>Crustacea</taxon>
        <taxon>Multicrustacea</taxon>
        <taxon>Malacostraca</taxon>
        <taxon>Eumalacostraca</taxon>
        <taxon>Eucarida</taxon>
        <taxon>Decapoda</taxon>
        <taxon>Pleocyemata</taxon>
        <taxon>Brachyura</taxon>
        <taxon>Eubrachyura</taxon>
        <taxon>Portunoidea</taxon>
        <taxon>Portunidae</taxon>
        <taxon>Portuninae</taxon>
        <taxon>Portunus</taxon>
    </lineage>
</organism>
<name>A0A5B7GIE3_PORTR</name>
<gene>
    <name evidence="1" type="ORF">E2C01_051006</name>
</gene>
<keyword evidence="2" id="KW-1185">Reference proteome</keyword>
<sequence>MNLLSKAELQVTSLSGSRAVGGNQGCVCSFSRTDQSLTELAQYTWDAEEVEITAAVSLAVTRKGCPEYVMCKTVTGGGWRRLWGGQASGGAGTCRRRWDYDSSLEILQ</sequence>
<evidence type="ECO:0000313" key="2">
    <source>
        <dbReference type="Proteomes" id="UP000324222"/>
    </source>
</evidence>
<evidence type="ECO:0000313" key="1">
    <source>
        <dbReference type="EMBL" id="MPC57037.1"/>
    </source>
</evidence>
<proteinExistence type="predicted"/>
<dbReference type="Proteomes" id="UP000324222">
    <property type="component" value="Unassembled WGS sequence"/>
</dbReference>
<accession>A0A5B7GIE3</accession>